<dbReference type="InterPro" id="IPR020043">
    <property type="entry name" value="Deacetylase_Atu3266-like"/>
</dbReference>
<dbReference type="SUPFAM" id="SSF51338">
    <property type="entry name" value="Composite domain of metallo-dependent hydrolases"/>
    <property type="match status" value="1"/>
</dbReference>
<dbReference type="EMBL" id="BARV01012132">
    <property type="protein sequence ID" value="GAI02327.1"/>
    <property type="molecule type" value="Genomic_DNA"/>
</dbReference>
<comment type="caution">
    <text evidence="1">The sequence shown here is derived from an EMBL/GenBank/DDBJ whole genome shotgun (WGS) entry which is preliminary data.</text>
</comment>
<evidence type="ECO:0008006" key="2">
    <source>
        <dbReference type="Google" id="ProtNLM"/>
    </source>
</evidence>
<evidence type="ECO:0000313" key="1">
    <source>
        <dbReference type="EMBL" id="GAI02327.1"/>
    </source>
</evidence>
<feature type="non-terminal residue" evidence="1">
    <location>
        <position position="64"/>
    </location>
</feature>
<dbReference type="PANTHER" id="PTHR42717:SF1">
    <property type="entry name" value="IMIDAZOLONEPROPIONASE AND RELATED AMIDOHYDROLASES"/>
    <property type="match status" value="1"/>
</dbReference>
<accession>X1K5L7</accession>
<dbReference type="PANTHER" id="PTHR42717">
    <property type="entry name" value="DIHYDROOROTASE-RELATED"/>
    <property type="match status" value="1"/>
</dbReference>
<protein>
    <recommendedName>
        <fullName evidence="2">Amidohydrolase-related domain-containing protein</fullName>
    </recommendedName>
</protein>
<reference evidence="1" key="1">
    <citation type="journal article" date="2014" name="Front. Microbiol.">
        <title>High frequency of phylogenetically diverse reductive dehalogenase-homologous genes in deep subseafloor sedimentary metagenomes.</title>
        <authorList>
            <person name="Kawai M."/>
            <person name="Futagami T."/>
            <person name="Toyoda A."/>
            <person name="Takaki Y."/>
            <person name="Nishi S."/>
            <person name="Hori S."/>
            <person name="Arai W."/>
            <person name="Tsubouchi T."/>
            <person name="Morono Y."/>
            <person name="Uchiyama I."/>
            <person name="Ito T."/>
            <person name="Fujiyama A."/>
            <person name="Inagaki F."/>
            <person name="Takami H."/>
        </authorList>
    </citation>
    <scope>NUCLEOTIDE SEQUENCE</scope>
    <source>
        <strain evidence="1">Expedition CK06-06</strain>
    </source>
</reference>
<name>X1K5L7_9ZZZZ</name>
<proteinExistence type="predicted"/>
<dbReference type="InterPro" id="IPR011059">
    <property type="entry name" value="Metal-dep_hydrolase_composite"/>
</dbReference>
<dbReference type="GO" id="GO:0019213">
    <property type="term" value="F:deacetylase activity"/>
    <property type="evidence" value="ECO:0007669"/>
    <property type="project" value="InterPro"/>
</dbReference>
<gene>
    <name evidence="1" type="ORF">S06H3_22630</name>
</gene>
<organism evidence="1">
    <name type="scientific">marine sediment metagenome</name>
    <dbReference type="NCBI Taxonomy" id="412755"/>
    <lineage>
        <taxon>unclassified sequences</taxon>
        <taxon>metagenomes</taxon>
        <taxon>ecological metagenomes</taxon>
    </lineage>
</organism>
<dbReference type="AlphaFoldDB" id="X1K5L7"/>
<sequence length="64" mass="6971">MIHDLLLKGARVVDPHNNMDKITDLAIKSGRIAQVKSEINPAQASKVFDLSGKIIMPGIIDPHV</sequence>
<dbReference type="Gene3D" id="2.30.40.10">
    <property type="entry name" value="Urease, subunit C, domain 1"/>
    <property type="match status" value="1"/>
</dbReference>
<dbReference type="GO" id="GO:0016810">
    <property type="term" value="F:hydrolase activity, acting on carbon-nitrogen (but not peptide) bonds"/>
    <property type="evidence" value="ECO:0007669"/>
    <property type="project" value="InterPro"/>
</dbReference>